<evidence type="ECO:0000313" key="1">
    <source>
        <dbReference type="EMBL" id="KAI1612039.1"/>
    </source>
</evidence>
<gene>
    <name evidence="1" type="ORF">EDD36DRAFT_272457</name>
</gene>
<protein>
    <recommendedName>
        <fullName evidence="3">Nitrogen regulatory protein areA GATA-like domain-containing protein</fullName>
    </recommendedName>
</protein>
<dbReference type="EMBL" id="MU404355">
    <property type="protein sequence ID" value="KAI1612039.1"/>
    <property type="molecule type" value="Genomic_DNA"/>
</dbReference>
<reference evidence="1" key="1">
    <citation type="journal article" date="2022" name="bioRxiv">
        <title>Deciphering the potential niche of two novel black yeast fungi from a biological soil crust based on their genomes, phenotypes, and melanin regulation.</title>
        <authorList>
            <consortium name="DOE Joint Genome Institute"/>
            <person name="Carr E.C."/>
            <person name="Barton Q."/>
            <person name="Grambo S."/>
            <person name="Sullivan M."/>
            <person name="Renfro C.M."/>
            <person name="Kuo A."/>
            <person name="Pangilinan J."/>
            <person name="Lipzen A."/>
            <person name="Keymanesh K."/>
            <person name="Savage E."/>
            <person name="Barry K."/>
            <person name="Grigoriev I.V."/>
            <person name="Riekhof W.R."/>
            <person name="Harris S.S."/>
        </authorList>
    </citation>
    <scope>NUCLEOTIDE SEQUENCE</scope>
    <source>
        <strain evidence="1">JF 03-4F</strain>
    </source>
</reference>
<proteinExistence type="predicted"/>
<name>A0AAN6IDX6_9EURO</name>
<evidence type="ECO:0008006" key="3">
    <source>
        <dbReference type="Google" id="ProtNLM"/>
    </source>
</evidence>
<keyword evidence="2" id="KW-1185">Reference proteome</keyword>
<accession>A0AAN6IDX6</accession>
<dbReference type="Proteomes" id="UP001203852">
    <property type="component" value="Unassembled WGS sequence"/>
</dbReference>
<sequence length="115" mass="12931">MTATLPGGLINPTAIDQHDFDDSDISNADAIRSFWKVYAITSDASQDNASTRSRNLFWRIWSSPKLAETMTGTRLIRLWGRCSDDMDLTPIEGLFLPRLTQTQVQSYCKTRGPFG</sequence>
<organism evidence="1 2">
    <name type="scientific">Exophiala viscosa</name>
    <dbReference type="NCBI Taxonomy" id="2486360"/>
    <lineage>
        <taxon>Eukaryota</taxon>
        <taxon>Fungi</taxon>
        <taxon>Dikarya</taxon>
        <taxon>Ascomycota</taxon>
        <taxon>Pezizomycotina</taxon>
        <taxon>Eurotiomycetes</taxon>
        <taxon>Chaetothyriomycetidae</taxon>
        <taxon>Chaetothyriales</taxon>
        <taxon>Herpotrichiellaceae</taxon>
        <taxon>Exophiala</taxon>
    </lineage>
</organism>
<evidence type="ECO:0000313" key="2">
    <source>
        <dbReference type="Proteomes" id="UP001203852"/>
    </source>
</evidence>
<comment type="caution">
    <text evidence="1">The sequence shown here is derived from an EMBL/GenBank/DDBJ whole genome shotgun (WGS) entry which is preliminary data.</text>
</comment>
<dbReference type="AlphaFoldDB" id="A0AAN6IDX6"/>